<feature type="domain" description="DUF4340" evidence="1">
    <location>
        <begin position="68"/>
        <end position="224"/>
    </location>
</feature>
<organism evidence="2 3">
    <name type="scientific">Thermoanaerobacterium thermosaccharolyticum</name>
    <name type="common">Clostridium thermosaccharolyticum</name>
    <dbReference type="NCBI Taxonomy" id="1517"/>
    <lineage>
        <taxon>Bacteria</taxon>
        <taxon>Bacillati</taxon>
        <taxon>Bacillota</taxon>
        <taxon>Clostridia</taxon>
        <taxon>Thermoanaerobacterales</taxon>
        <taxon>Thermoanaerobacteraceae</taxon>
        <taxon>Thermoanaerobacterium</taxon>
    </lineage>
</organism>
<dbReference type="EMBL" id="CP016893">
    <property type="protein sequence ID" value="AST58164.1"/>
    <property type="molecule type" value="Genomic_DNA"/>
</dbReference>
<sequence length="297" mass="33184">MKTFRNTIIMFVILGVLVGYYYYIKATKKPAPSTNIISISKNKLSSIDIKDSNNEMAIVKSGSAYKVIKPISYAADNTNASDLFNSLTQLKYNRKFTDTDLKKYGLDKSNFTITASSSNGNTEELIVGNKSPVGNSYYAKLSNSQDIYVVDASSIENFQLTSSDTLFNYLNKDIYTISKDKISKVTYTDSSGTRYMQKNKSGKWTYNGKEISSDKSESLLNDIVLLSPTGIDPNKKINGNNSSFTLTISDGSKNEEVKFLTNDNTNYYIQKNNNQIGLYITKDQLNSLITDVKSIMK</sequence>
<dbReference type="AlphaFoldDB" id="A0A223I0T3"/>
<evidence type="ECO:0000313" key="2">
    <source>
        <dbReference type="EMBL" id="AST58164.1"/>
    </source>
</evidence>
<dbReference type="InterPro" id="IPR025641">
    <property type="entry name" value="DUF4340"/>
</dbReference>
<dbReference type="Proteomes" id="UP000214975">
    <property type="component" value="Chromosome"/>
</dbReference>
<evidence type="ECO:0000259" key="1">
    <source>
        <dbReference type="Pfam" id="PF14238"/>
    </source>
</evidence>
<dbReference type="RefSeq" id="WP_015311037.1">
    <property type="nucleotide sequence ID" value="NZ_CP016893.1"/>
</dbReference>
<evidence type="ECO:0000313" key="3">
    <source>
        <dbReference type="Proteomes" id="UP000214975"/>
    </source>
</evidence>
<proteinExistence type="predicted"/>
<accession>A0A223I0T3</accession>
<dbReference type="Pfam" id="PF14238">
    <property type="entry name" value="DUF4340"/>
    <property type="match status" value="1"/>
</dbReference>
<name>A0A223I0T3_THETR</name>
<reference evidence="2 3" key="1">
    <citation type="submission" date="2016-08" db="EMBL/GenBank/DDBJ databases">
        <title>A novel genetic cassette of butanologenic Thermoanaerobacterium thermosaccharolyticum that directly convert cellulose to butanol.</title>
        <authorList>
            <person name="Li T."/>
            <person name="He J."/>
        </authorList>
    </citation>
    <scope>NUCLEOTIDE SEQUENCE [LARGE SCALE GENOMIC DNA]</scope>
    <source>
        <strain evidence="2 3">TG57</strain>
    </source>
</reference>
<protein>
    <recommendedName>
        <fullName evidence="1">DUF4340 domain-containing protein</fullName>
    </recommendedName>
</protein>
<gene>
    <name evidence="2" type="ORF">Thert_02241</name>
</gene>